<proteinExistence type="predicted"/>
<evidence type="ECO:0000259" key="1">
    <source>
        <dbReference type="Pfam" id="PF00149"/>
    </source>
</evidence>
<dbReference type="RefSeq" id="WP_274852389.1">
    <property type="nucleotide sequence ID" value="NZ_JBHSWN010000001.1"/>
</dbReference>
<organism evidence="2 3">
    <name type="scientific">Methylobacterium komagatae</name>
    <dbReference type="NCBI Taxonomy" id="374425"/>
    <lineage>
        <taxon>Bacteria</taxon>
        <taxon>Pseudomonadati</taxon>
        <taxon>Pseudomonadota</taxon>
        <taxon>Alphaproteobacteria</taxon>
        <taxon>Hyphomicrobiales</taxon>
        <taxon>Methylobacteriaceae</taxon>
        <taxon>Methylobacterium</taxon>
    </lineage>
</organism>
<dbReference type="InterPro" id="IPR029052">
    <property type="entry name" value="Metallo-depent_PP-like"/>
</dbReference>
<dbReference type="PANTHER" id="PTHR37844:SF2">
    <property type="entry name" value="SER_THR PROTEIN PHOSPHATASE SUPERFAMILY (AFU_ORTHOLOGUE AFUA_1G14840)"/>
    <property type="match status" value="1"/>
</dbReference>
<feature type="domain" description="Calcineurin-like phosphoesterase" evidence="1">
    <location>
        <begin position="4"/>
        <end position="231"/>
    </location>
</feature>
<dbReference type="Pfam" id="PF00149">
    <property type="entry name" value="Metallophos"/>
    <property type="match status" value="1"/>
</dbReference>
<evidence type="ECO:0000313" key="2">
    <source>
        <dbReference type="EMBL" id="MFC6791751.1"/>
    </source>
</evidence>
<gene>
    <name evidence="2" type="ORF">ACFQE0_20440</name>
</gene>
<name>A0ABW2BNS9_9HYPH</name>
<sequence length="264" mass="28637">MQGLRIWIFSDLHRRTYARPWTPAAIPDADVAVVAGDVGEGLADTVGWLAAAIRPAMPVVLVPGNHEFYRGAIDAELAHGRRAAARQGIDLLENDTVTLGGCTFTGCTLWTDYALDGLPGRAAAMDAARAGLMDHRLVAWSREPRFRPFRPEEALGLHHASRRFLERALLERDPPAVRGRPHVVVTHHAPSPGSVAPAYAGHPLNPAFASDLDALIRAGRPDLWVHGHVHTSFDYRLGATRVVCNPRGYPGENPGFDAGLVIEL</sequence>
<dbReference type="SUPFAM" id="SSF56300">
    <property type="entry name" value="Metallo-dependent phosphatases"/>
    <property type="match status" value="1"/>
</dbReference>
<evidence type="ECO:0000313" key="3">
    <source>
        <dbReference type="Proteomes" id="UP001596292"/>
    </source>
</evidence>
<dbReference type="InterPro" id="IPR004843">
    <property type="entry name" value="Calcineurin-like_PHP"/>
</dbReference>
<accession>A0ABW2BNS9</accession>
<dbReference type="EMBL" id="JBHSWN010000001">
    <property type="protein sequence ID" value="MFC6791751.1"/>
    <property type="molecule type" value="Genomic_DNA"/>
</dbReference>
<reference evidence="3" key="1">
    <citation type="journal article" date="2019" name="Int. J. Syst. Evol. Microbiol.">
        <title>The Global Catalogue of Microorganisms (GCM) 10K type strain sequencing project: providing services to taxonomists for standard genome sequencing and annotation.</title>
        <authorList>
            <consortium name="The Broad Institute Genomics Platform"/>
            <consortium name="The Broad Institute Genome Sequencing Center for Infectious Disease"/>
            <person name="Wu L."/>
            <person name="Ma J."/>
        </authorList>
    </citation>
    <scope>NUCLEOTIDE SEQUENCE [LARGE SCALE GENOMIC DNA]</scope>
    <source>
        <strain evidence="3">CCUG 48316</strain>
    </source>
</reference>
<dbReference type="PANTHER" id="PTHR37844">
    <property type="entry name" value="SER/THR PROTEIN PHOSPHATASE SUPERFAMILY (AFU_ORTHOLOGUE AFUA_1G14840)"/>
    <property type="match status" value="1"/>
</dbReference>
<keyword evidence="3" id="KW-1185">Reference proteome</keyword>
<dbReference type="Proteomes" id="UP001596292">
    <property type="component" value="Unassembled WGS sequence"/>
</dbReference>
<comment type="caution">
    <text evidence="2">The sequence shown here is derived from an EMBL/GenBank/DDBJ whole genome shotgun (WGS) entry which is preliminary data.</text>
</comment>
<protein>
    <submittedName>
        <fullName evidence="2">Metallophosphoesterase</fullName>
    </submittedName>
</protein>
<dbReference type="Gene3D" id="3.60.21.10">
    <property type="match status" value="2"/>
</dbReference>